<accession>A0A9J5Z2M9</accession>
<dbReference type="AlphaFoldDB" id="A0A9J5Z2M9"/>
<dbReference type="EMBL" id="JACXVP010000005">
    <property type="protein sequence ID" value="KAG5606159.1"/>
    <property type="molecule type" value="Genomic_DNA"/>
</dbReference>
<gene>
    <name evidence="1" type="ORF">H5410_027651</name>
</gene>
<reference evidence="1 2" key="1">
    <citation type="submission" date="2020-09" db="EMBL/GenBank/DDBJ databases">
        <title>De no assembly of potato wild relative species, Solanum commersonii.</title>
        <authorList>
            <person name="Cho K."/>
        </authorList>
    </citation>
    <scope>NUCLEOTIDE SEQUENCE [LARGE SCALE GENOMIC DNA]</scope>
    <source>
        <strain evidence="1">LZ3.2</strain>
        <tissue evidence="1">Leaf</tissue>
    </source>
</reference>
<proteinExistence type="predicted"/>
<sequence>MGQLTWHWFTCCSQDFAGEDGKWIQGEEDIAKAACDHFQSIFTGENKLINEGAMDCIPRMVNQEQNNNLTAMPTIEELKEVVFSMNPNSVVGSDGMYGYFFQIYWQIIKHDLFGNEIREKKTNTHFNNYTWHKSIPFKASFLLWRTLRGQARIP</sequence>
<name>A0A9J5Z2M9_SOLCO</name>
<dbReference type="OrthoDB" id="1938220at2759"/>
<evidence type="ECO:0000313" key="1">
    <source>
        <dbReference type="EMBL" id="KAG5606159.1"/>
    </source>
</evidence>
<dbReference type="Proteomes" id="UP000824120">
    <property type="component" value="Chromosome 5"/>
</dbReference>
<keyword evidence="2" id="KW-1185">Reference proteome</keyword>
<protein>
    <submittedName>
        <fullName evidence="1">Uncharacterized protein</fullName>
    </submittedName>
</protein>
<organism evidence="1 2">
    <name type="scientific">Solanum commersonii</name>
    <name type="common">Commerson's wild potato</name>
    <name type="synonym">Commerson's nightshade</name>
    <dbReference type="NCBI Taxonomy" id="4109"/>
    <lineage>
        <taxon>Eukaryota</taxon>
        <taxon>Viridiplantae</taxon>
        <taxon>Streptophyta</taxon>
        <taxon>Embryophyta</taxon>
        <taxon>Tracheophyta</taxon>
        <taxon>Spermatophyta</taxon>
        <taxon>Magnoliopsida</taxon>
        <taxon>eudicotyledons</taxon>
        <taxon>Gunneridae</taxon>
        <taxon>Pentapetalae</taxon>
        <taxon>asterids</taxon>
        <taxon>lamiids</taxon>
        <taxon>Solanales</taxon>
        <taxon>Solanaceae</taxon>
        <taxon>Solanoideae</taxon>
        <taxon>Solaneae</taxon>
        <taxon>Solanum</taxon>
    </lineage>
</organism>
<comment type="caution">
    <text evidence="1">The sequence shown here is derived from an EMBL/GenBank/DDBJ whole genome shotgun (WGS) entry which is preliminary data.</text>
</comment>
<evidence type="ECO:0000313" key="2">
    <source>
        <dbReference type="Proteomes" id="UP000824120"/>
    </source>
</evidence>